<accession>A0A484QGM5</accession>
<protein>
    <submittedName>
        <fullName evidence="10">TRAP-type transport system, small permease component, predicted N-acetylneuraminate transporter</fullName>
    </submittedName>
</protein>
<dbReference type="Pfam" id="PF04290">
    <property type="entry name" value="DctQ"/>
    <property type="match status" value="1"/>
</dbReference>
<gene>
    <name evidence="10" type="ORF">ANDO2_2793</name>
</gene>
<evidence type="ECO:0000256" key="6">
    <source>
        <dbReference type="ARBA" id="ARBA00022989"/>
    </source>
</evidence>
<evidence type="ECO:0000259" key="9">
    <source>
        <dbReference type="Pfam" id="PF04290"/>
    </source>
</evidence>
<dbReference type="InterPro" id="IPR055348">
    <property type="entry name" value="DctQ"/>
</dbReference>
<dbReference type="PANTHER" id="PTHR35011">
    <property type="entry name" value="2,3-DIKETO-L-GULONATE TRAP TRANSPORTER SMALL PERMEASE PROTEIN YIAM"/>
    <property type="match status" value="1"/>
</dbReference>
<evidence type="ECO:0000256" key="3">
    <source>
        <dbReference type="ARBA" id="ARBA00022475"/>
    </source>
</evidence>
<comment type="subcellular location">
    <subcellularLocation>
        <location evidence="1">Cell inner membrane</location>
        <topology evidence="1">Multi-pass membrane protein</topology>
    </subcellularLocation>
</comment>
<evidence type="ECO:0000256" key="2">
    <source>
        <dbReference type="ARBA" id="ARBA00022448"/>
    </source>
</evidence>
<dbReference type="InterPro" id="IPR007387">
    <property type="entry name" value="TRAP_DctQ"/>
</dbReference>
<evidence type="ECO:0000256" key="4">
    <source>
        <dbReference type="ARBA" id="ARBA00022519"/>
    </source>
</evidence>
<dbReference type="GO" id="GO:0022857">
    <property type="term" value="F:transmembrane transporter activity"/>
    <property type="evidence" value="ECO:0007669"/>
    <property type="project" value="TreeGrafter"/>
</dbReference>
<keyword evidence="2" id="KW-0813">Transport</keyword>
<evidence type="ECO:0000256" key="5">
    <source>
        <dbReference type="ARBA" id="ARBA00022692"/>
    </source>
</evidence>
<feature type="domain" description="Tripartite ATP-independent periplasmic transporters DctQ component" evidence="9">
    <location>
        <begin position="27"/>
        <end position="172"/>
    </location>
</feature>
<dbReference type="AlphaFoldDB" id="A0A484QGM5"/>
<dbReference type="PANTHER" id="PTHR35011:SF2">
    <property type="entry name" value="2,3-DIKETO-L-GULONATE TRAP TRANSPORTER SMALL PERMEASE PROTEIN YIAM"/>
    <property type="match status" value="1"/>
</dbReference>
<keyword evidence="5 8" id="KW-0812">Transmembrane</keyword>
<reference evidence="10" key="1">
    <citation type="submission" date="2019-03" db="EMBL/GenBank/DDBJ databases">
        <authorList>
            <person name="Danneels B."/>
        </authorList>
    </citation>
    <scope>NUCLEOTIDE SEQUENCE</scope>
</reference>
<feature type="transmembrane region" description="Helical" evidence="8">
    <location>
        <begin position="91"/>
        <end position="112"/>
    </location>
</feature>
<feature type="transmembrane region" description="Helical" evidence="8">
    <location>
        <begin position="49"/>
        <end position="70"/>
    </location>
</feature>
<dbReference type="EMBL" id="CAADIB010000016">
    <property type="protein sequence ID" value="VFR35870.1"/>
    <property type="molecule type" value="Genomic_DNA"/>
</dbReference>
<evidence type="ECO:0000256" key="7">
    <source>
        <dbReference type="ARBA" id="ARBA00023136"/>
    </source>
</evidence>
<proteinExistence type="predicted"/>
<dbReference type="GO" id="GO:0005886">
    <property type="term" value="C:plasma membrane"/>
    <property type="evidence" value="ECO:0007669"/>
    <property type="project" value="UniProtKB-SubCell"/>
</dbReference>
<keyword evidence="6 8" id="KW-1133">Transmembrane helix</keyword>
<keyword evidence="4" id="KW-0997">Cell inner membrane</keyword>
<feature type="transmembrane region" description="Helical" evidence="8">
    <location>
        <begin position="148"/>
        <end position="170"/>
    </location>
</feature>
<dbReference type="GO" id="GO:0015740">
    <property type="term" value="P:C4-dicarboxylate transport"/>
    <property type="evidence" value="ECO:0007669"/>
    <property type="project" value="TreeGrafter"/>
</dbReference>
<organism evidence="10">
    <name type="scientific">plant metagenome</name>
    <dbReference type="NCBI Taxonomy" id="1297885"/>
    <lineage>
        <taxon>unclassified sequences</taxon>
        <taxon>metagenomes</taxon>
        <taxon>organismal metagenomes</taxon>
    </lineage>
</organism>
<keyword evidence="3" id="KW-1003">Cell membrane</keyword>
<keyword evidence="7 8" id="KW-0472">Membrane</keyword>
<evidence type="ECO:0000256" key="1">
    <source>
        <dbReference type="ARBA" id="ARBA00004429"/>
    </source>
</evidence>
<name>A0A484QGM5_9ZZZZ</name>
<sequence length="194" mass="21427">MRGLVALSEKLLVLERRLILALMTLLLALILLNITTRYAGTPIYWVDEASVYSIVWLTFIGASAMTRLRLDFAVTLLTDKLSAAWAQRMKTLSATIVVGFGVALAAMCFSWMDPIGLARVGFDAAELGATTFNFLYTERTQTLNWPTWIFYLILPIFSVFLTIHGIANLLENAGLIAPVTRKDFSSNDSAEGIA</sequence>
<evidence type="ECO:0000313" key="10">
    <source>
        <dbReference type="EMBL" id="VFR35870.1"/>
    </source>
</evidence>
<evidence type="ECO:0000256" key="8">
    <source>
        <dbReference type="SAM" id="Phobius"/>
    </source>
</evidence>